<comment type="caution">
    <text evidence="3">The sequence shown here is derived from an EMBL/GenBank/DDBJ whole genome shotgun (WGS) entry which is preliminary data.</text>
</comment>
<evidence type="ECO:0000313" key="4">
    <source>
        <dbReference type="Proteomes" id="UP000032233"/>
    </source>
</evidence>
<keyword evidence="2" id="KW-0472">Membrane</keyword>
<keyword evidence="4" id="KW-1185">Reference proteome</keyword>
<dbReference type="InParanoid" id="A0A0D2JQZ1"/>
<keyword evidence="2" id="KW-1133">Transmembrane helix</keyword>
<organism evidence="3 4">
    <name type="scientific">Dethiosulfatarculus sandiegensis</name>
    <dbReference type="NCBI Taxonomy" id="1429043"/>
    <lineage>
        <taxon>Bacteria</taxon>
        <taxon>Pseudomonadati</taxon>
        <taxon>Thermodesulfobacteriota</taxon>
        <taxon>Desulfarculia</taxon>
        <taxon>Desulfarculales</taxon>
        <taxon>Desulfarculaceae</taxon>
        <taxon>Dethiosulfatarculus</taxon>
    </lineage>
</organism>
<reference evidence="3 4" key="1">
    <citation type="submission" date="2013-11" db="EMBL/GenBank/DDBJ databases">
        <title>Metagenomic analysis of a methanogenic consortium involved in long chain n-alkane degradation.</title>
        <authorList>
            <person name="Davidova I.A."/>
            <person name="Callaghan A.V."/>
            <person name="Wawrik B."/>
            <person name="Pruitt S."/>
            <person name="Marks C."/>
            <person name="Duncan K.E."/>
            <person name="Suflita J.M."/>
        </authorList>
    </citation>
    <scope>NUCLEOTIDE SEQUENCE [LARGE SCALE GENOMIC DNA]</scope>
    <source>
        <strain evidence="3 4">SPR</strain>
    </source>
</reference>
<gene>
    <name evidence="3" type="ORF">X474_21945</name>
</gene>
<evidence type="ECO:0000256" key="1">
    <source>
        <dbReference type="SAM" id="MobiDB-lite"/>
    </source>
</evidence>
<evidence type="ECO:0000256" key="2">
    <source>
        <dbReference type="SAM" id="Phobius"/>
    </source>
</evidence>
<feature type="transmembrane region" description="Helical" evidence="2">
    <location>
        <begin position="30"/>
        <end position="47"/>
    </location>
</feature>
<sequence length="73" mass="8433">MLGLALVWLFLDLAAFHDIWRAEPDTSAEWLFLAISLPFWLLLARLFSSLRQRKVQGAETATDSTGRWDQGRR</sequence>
<dbReference type="EMBL" id="AZAC01000038">
    <property type="protein sequence ID" value="KIX11910.1"/>
    <property type="molecule type" value="Genomic_DNA"/>
</dbReference>
<keyword evidence="2" id="KW-0812">Transmembrane</keyword>
<dbReference type="AlphaFoldDB" id="A0A0D2JQZ1"/>
<dbReference type="Proteomes" id="UP000032233">
    <property type="component" value="Unassembled WGS sequence"/>
</dbReference>
<protein>
    <submittedName>
        <fullName evidence="3">Uncharacterized protein</fullName>
    </submittedName>
</protein>
<accession>A0A0D2JQZ1</accession>
<name>A0A0D2JQZ1_9BACT</name>
<proteinExistence type="predicted"/>
<evidence type="ECO:0000313" key="3">
    <source>
        <dbReference type="EMBL" id="KIX11910.1"/>
    </source>
</evidence>
<dbReference type="STRING" id="1429043.X474_21945"/>
<feature type="region of interest" description="Disordered" evidence="1">
    <location>
        <begin position="53"/>
        <end position="73"/>
    </location>
</feature>